<sequence length="197" mass="21547">MPLVLLGIRTASKADLGLAPAEMVYGNSLRLPAELIAPTSDRTNVDPTDFTRVLKAAMRKLRPIQPRLNTRATFVSQRLNDCSHVFVREEGSPGILAPRYSGPHAVLRRTQKTLVIEQNGAEVTVAIDRTKPAFLASDPSATTAPATSPKRIGSIYVCTFAGWCDQFSRQAQAVSVDYLRRCESEISFQGCPDAQED</sequence>
<keyword evidence="2" id="KW-1185">Reference proteome</keyword>
<gene>
    <name evidence="1" type="ORF">TTRE_0000974001</name>
</gene>
<proteinExistence type="predicted"/>
<dbReference type="AlphaFoldDB" id="A0A077ZLQ1"/>
<name>A0A077ZLQ1_TRITR</name>
<dbReference type="OrthoDB" id="422540at2759"/>
<reference evidence="1" key="2">
    <citation type="submission" date="2014-03" db="EMBL/GenBank/DDBJ databases">
        <title>The whipworm genome and dual-species transcriptomics of an intimate host-pathogen interaction.</title>
        <authorList>
            <person name="Foth B.J."/>
            <person name="Tsai I.J."/>
            <person name="Reid A.J."/>
            <person name="Bancroft A.J."/>
            <person name="Nichol S."/>
            <person name="Tracey A."/>
            <person name="Holroyd N."/>
            <person name="Cotton J.A."/>
            <person name="Stanley E.J."/>
            <person name="Zarowiecki M."/>
            <person name="Liu J.Z."/>
            <person name="Huckvale T."/>
            <person name="Cooper P.J."/>
            <person name="Grencis R.K."/>
            <person name="Berriman M."/>
        </authorList>
    </citation>
    <scope>NUCLEOTIDE SEQUENCE [LARGE SCALE GENOMIC DNA]</scope>
</reference>
<dbReference type="STRING" id="36087.A0A077ZLQ1"/>
<dbReference type="PANTHER" id="PTHR38681">
    <property type="entry name" value="RETROVIRUS-RELATED POL POLYPROTEIN FROM TRANSPOSON 412-LIKE PROTEIN-RELATED"/>
    <property type="match status" value="1"/>
</dbReference>
<dbReference type="Proteomes" id="UP000030665">
    <property type="component" value="Unassembled WGS sequence"/>
</dbReference>
<evidence type="ECO:0000313" key="1">
    <source>
        <dbReference type="EMBL" id="CDW61291.1"/>
    </source>
</evidence>
<evidence type="ECO:0000313" key="2">
    <source>
        <dbReference type="Proteomes" id="UP000030665"/>
    </source>
</evidence>
<dbReference type="PANTHER" id="PTHR38681:SF1">
    <property type="entry name" value="RETROVIRUS-RELATED POL POLYPROTEIN FROM TRANSPOSON 412-LIKE PROTEIN"/>
    <property type="match status" value="1"/>
</dbReference>
<organism evidence="1 2">
    <name type="scientific">Trichuris trichiura</name>
    <name type="common">Whipworm</name>
    <name type="synonym">Trichocephalus trichiurus</name>
    <dbReference type="NCBI Taxonomy" id="36087"/>
    <lineage>
        <taxon>Eukaryota</taxon>
        <taxon>Metazoa</taxon>
        <taxon>Ecdysozoa</taxon>
        <taxon>Nematoda</taxon>
        <taxon>Enoplea</taxon>
        <taxon>Dorylaimia</taxon>
        <taxon>Trichinellida</taxon>
        <taxon>Trichuridae</taxon>
        <taxon>Trichuris</taxon>
    </lineage>
</organism>
<dbReference type="EMBL" id="HG808551">
    <property type="protein sequence ID" value="CDW61291.1"/>
    <property type="molecule type" value="Genomic_DNA"/>
</dbReference>
<reference evidence="1" key="1">
    <citation type="submission" date="2014-01" db="EMBL/GenBank/DDBJ databases">
        <authorList>
            <person name="Aslett M."/>
        </authorList>
    </citation>
    <scope>NUCLEOTIDE SEQUENCE</scope>
</reference>
<protein>
    <submittedName>
        <fullName evidence="1">Uncharacterized protein</fullName>
    </submittedName>
</protein>
<accession>A0A077ZLQ1</accession>